<dbReference type="CDD" id="cd06572">
    <property type="entry name" value="Histidinol_dh"/>
    <property type="match status" value="1"/>
</dbReference>
<dbReference type="InterPro" id="IPR016161">
    <property type="entry name" value="Ald_DH/histidinol_DH"/>
</dbReference>
<organism evidence="8 9">
    <name type="scientific">Iodobacter arcticus</name>
    <dbReference type="NCBI Taxonomy" id="590593"/>
    <lineage>
        <taxon>Bacteria</taxon>
        <taxon>Pseudomonadati</taxon>
        <taxon>Pseudomonadota</taxon>
        <taxon>Betaproteobacteria</taxon>
        <taxon>Neisseriales</taxon>
        <taxon>Chitinibacteraceae</taxon>
        <taxon>Iodobacter</taxon>
    </lineage>
</organism>
<reference evidence="9" key="1">
    <citation type="journal article" date="2019" name="Int. J. Syst. Evol. Microbiol.">
        <title>The Global Catalogue of Microorganisms (GCM) 10K type strain sequencing project: providing services to taxonomists for standard genome sequencing and annotation.</title>
        <authorList>
            <consortium name="The Broad Institute Genomics Platform"/>
            <consortium name="The Broad Institute Genome Sequencing Center for Infectious Disease"/>
            <person name="Wu L."/>
            <person name="Ma J."/>
        </authorList>
    </citation>
    <scope>NUCLEOTIDE SEQUENCE [LARGE SCALE GENOMIC DNA]</scope>
    <source>
        <strain evidence="9">CCUG 62945</strain>
    </source>
</reference>
<feature type="binding site" evidence="5">
    <location>
        <position position="263"/>
    </location>
    <ligand>
        <name>Zn(2+)</name>
        <dbReference type="ChEBI" id="CHEBI:29105"/>
    </ligand>
</feature>
<feature type="binding site" evidence="5">
    <location>
        <position position="238"/>
    </location>
    <ligand>
        <name>substrate</name>
    </ligand>
</feature>
<comment type="pathway">
    <text evidence="5">Amino-acid biosynthesis; L-histidine biosynthesis; L-histidine from 5-phospho-alpha-D-ribose 1-diphosphate: step 9/9.</text>
</comment>
<evidence type="ECO:0000256" key="3">
    <source>
        <dbReference type="ARBA" id="ARBA00022833"/>
    </source>
</evidence>
<dbReference type="Gene3D" id="3.40.50.1980">
    <property type="entry name" value="Nitrogenase molybdenum iron protein domain"/>
    <property type="match status" value="2"/>
</dbReference>
<feature type="binding site" evidence="5">
    <location>
        <position position="416"/>
    </location>
    <ligand>
        <name>substrate</name>
    </ligand>
</feature>
<feature type="binding site" evidence="5">
    <location>
        <position position="362"/>
    </location>
    <ligand>
        <name>substrate</name>
    </ligand>
</feature>
<dbReference type="NCBIfam" id="TIGR00069">
    <property type="entry name" value="hisD"/>
    <property type="match status" value="1"/>
</dbReference>
<keyword evidence="5" id="KW-0368">Histidine biosynthesis</keyword>
<feature type="binding site" evidence="5">
    <location>
        <position position="263"/>
    </location>
    <ligand>
        <name>substrate</name>
    </ligand>
</feature>
<feature type="binding site" evidence="5">
    <location>
        <position position="215"/>
    </location>
    <ligand>
        <name>NAD(+)</name>
        <dbReference type="ChEBI" id="CHEBI:57540"/>
    </ligand>
</feature>
<evidence type="ECO:0000256" key="2">
    <source>
        <dbReference type="ARBA" id="ARBA00022723"/>
    </source>
</evidence>
<comment type="function">
    <text evidence="5">Catalyzes the sequential NAD-dependent oxidations of L-histidinol to L-histidinaldehyde and then to L-histidine.</text>
</comment>
<comment type="similarity">
    <text evidence="1 5 6 7">Belongs to the histidinol dehydrogenase family.</text>
</comment>
<feature type="binding site" evidence="5">
    <location>
        <position position="131"/>
    </location>
    <ligand>
        <name>NAD(+)</name>
        <dbReference type="ChEBI" id="CHEBI:57540"/>
    </ligand>
</feature>
<feature type="binding site" evidence="5">
    <location>
        <position position="329"/>
    </location>
    <ligand>
        <name>substrate</name>
    </ligand>
</feature>
<dbReference type="Gene3D" id="1.20.5.1300">
    <property type="match status" value="1"/>
</dbReference>
<dbReference type="InterPro" id="IPR022695">
    <property type="entry name" value="Histidinol_DH_monofunct"/>
</dbReference>
<protein>
    <recommendedName>
        <fullName evidence="5">Histidinol dehydrogenase</fullName>
        <shortName evidence="5">HDH</shortName>
        <ecNumber evidence="5">1.1.1.23</ecNumber>
    </recommendedName>
</protein>
<keyword evidence="3 5" id="KW-0862">Zinc</keyword>
<name>A0ABW2QXN7_9NEIS</name>
<feature type="active site" description="Proton acceptor" evidence="5">
    <location>
        <position position="328"/>
    </location>
</feature>
<evidence type="ECO:0000256" key="1">
    <source>
        <dbReference type="ARBA" id="ARBA00010178"/>
    </source>
</evidence>
<accession>A0ABW2QXN7</accession>
<dbReference type="SUPFAM" id="SSF53720">
    <property type="entry name" value="ALDH-like"/>
    <property type="match status" value="1"/>
</dbReference>
<dbReference type="PANTHER" id="PTHR21256:SF2">
    <property type="entry name" value="HISTIDINE BIOSYNTHESIS TRIFUNCTIONAL PROTEIN"/>
    <property type="match status" value="1"/>
</dbReference>
<sequence length="431" mass="46276">MLRRLDSRSADFQSQLAALLAFETSQDPDVDTRVAAILDDVKARGDAAVVEYTQRFDGVAAQTMAELELTQAELKAAFERLPDVQRDALVAAAERVRKYHEHQKMASWQYTDEDGTVLGQQVTALDRVGIYVPGGKASYPSSVLMNAIPAHVAGVAEIIMVVPTPRGERNDLVLAAAYVAGVSRAFCIGGAQAVGALAFGTQTVPAVDKITGPGNAYVAAAKRRVFGVVGIDMVAGPSEILVICDGTTAPDWIAMDLFSQAEHDEIAQAILLCPDEDFIQQVATSIEKLLPTMPRQDIIRASLSCRGALIKVKDLHEACEIANYIAPEHLELSIATPEVYLAELRHAGAIFMGKFTSESLGDYCAGPNHVLPTARTARFASPLGVYDFQKRSSIIQVSEAGSQKLGRIASTLAHGEGLTAHARSAEYRLKD</sequence>
<comment type="cofactor">
    <cofactor evidence="5">
        <name>Zn(2+)</name>
        <dbReference type="ChEBI" id="CHEBI:29105"/>
    </cofactor>
    <text evidence="5">Binds 1 zinc ion per subunit.</text>
</comment>
<keyword evidence="9" id="KW-1185">Reference proteome</keyword>
<comment type="caution">
    <text evidence="8">The sequence shown here is derived from an EMBL/GenBank/DDBJ whole genome shotgun (WGS) entry which is preliminary data.</text>
</comment>
<dbReference type="HAMAP" id="MF_01024">
    <property type="entry name" value="HisD"/>
    <property type="match status" value="1"/>
</dbReference>
<gene>
    <name evidence="5 8" type="primary">hisD</name>
    <name evidence="8" type="ORF">ACFQNF_11435</name>
</gene>
<feature type="binding site" evidence="5">
    <location>
        <position position="421"/>
    </location>
    <ligand>
        <name>Zn(2+)</name>
        <dbReference type="ChEBI" id="CHEBI:29105"/>
    </ligand>
</feature>
<evidence type="ECO:0000256" key="6">
    <source>
        <dbReference type="PIRNR" id="PIRNR000099"/>
    </source>
</evidence>
<evidence type="ECO:0000256" key="7">
    <source>
        <dbReference type="RuleBase" id="RU004175"/>
    </source>
</evidence>
<dbReference type="RefSeq" id="WP_380188096.1">
    <property type="nucleotide sequence ID" value="NZ_JBHTBQ010000019.1"/>
</dbReference>
<feature type="binding site" evidence="5">
    <location>
        <position position="421"/>
    </location>
    <ligand>
        <name>substrate</name>
    </ligand>
</feature>
<feature type="active site" description="Proton acceptor" evidence="5">
    <location>
        <position position="329"/>
    </location>
</feature>
<evidence type="ECO:0000313" key="9">
    <source>
        <dbReference type="Proteomes" id="UP001596473"/>
    </source>
</evidence>
<comment type="catalytic activity">
    <reaction evidence="5">
        <text>L-histidinol + 2 NAD(+) + H2O = L-histidine + 2 NADH + 3 H(+)</text>
        <dbReference type="Rhea" id="RHEA:20641"/>
        <dbReference type="ChEBI" id="CHEBI:15377"/>
        <dbReference type="ChEBI" id="CHEBI:15378"/>
        <dbReference type="ChEBI" id="CHEBI:57540"/>
        <dbReference type="ChEBI" id="CHEBI:57595"/>
        <dbReference type="ChEBI" id="CHEBI:57699"/>
        <dbReference type="ChEBI" id="CHEBI:57945"/>
        <dbReference type="EC" id="1.1.1.23"/>
    </reaction>
</comment>
<feature type="binding site" evidence="5">
    <location>
        <position position="362"/>
    </location>
    <ligand>
        <name>Zn(2+)</name>
        <dbReference type="ChEBI" id="CHEBI:29105"/>
    </ligand>
</feature>
<keyword evidence="4 5" id="KW-0560">Oxidoreductase</keyword>
<dbReference type="PANTHER" id="PTHR21256">
    <property type="entry name" value="HISTIDINOL DEHYDROGENASE HDH"/>
    <property type="match status" value="1"/>
</dbReference>
<dbReference type="EMBL" id="JBHTBQ010000019">
    <property type="protein sequence ID" value="MFC7420482.1"/>
    <property type="molecule type" value="Genomic_DNA"/>
</dbReference>
<proteinExistence type="inferred from homology"/>
<dbReference type="PROSITE" id="PS00611">
    <property type="entry name" value="HISOL_DEHYDROGENASE"/>
    <property type="match status" value="1"/>
</dbReference>
<evidence type="ECO:0000256" key="4">
    <source>
        <dbReference type="ARBA" id="ARBA00023002"/>
    </source>
</evidence>
<dbReference type="PRINTS" id="PR00083">
    <property type="entry name" value="HOLDHDRGNASE"/>
</dbReference>
<dbReference type="Pfam" id="PF00815">
    <property type="entry name" value="Histidinol_dh"/>
    <property type="match status" value="1"/>
</dbReference>
<keyword evidence="5" id="KW-0520">NAD</keyword>
<keyword evidence="5" id="KW-0028">Amino-acid biosynthesis</keyword>
<keyword evidence="2 5" id="KW-0479">Metal-binding</keyword>
<dbReference type="PIRSF" id="PIRSF000099">
    <property type="entry name" value="Histidinol_dh"/>
    <property type="match status" value="1"/>
</dbReference>
<dbReference type="GO" id="GO:0004399">
    <property type="term" value="F:histidinol dehydrogenase activity"/>
    <property type="evidence" value="ECO:0007669"/>
    <property type="project" value="UniProtKB-EC"/>
</dbReference>
<dbReference type="InterPro" id="IPR012131">
    <property type="entry name" value="Hstdl_DH"/>
</dbReference>
<evidence type="ECO:0000313" key="8">
    <source>
        <dbReference type="EMBL" id="MFC7420482.1"/>
    </source>
</evidence>
<feature type="binding site" evidence="5">
    <location>
        <position position="260"/>
    </location>
    <ligand>
        <name>substrate</name>
    </ligand>
</feature>
<feature type="binding site" evidence="5">
    <location>
        <position position="192"/>
    </location>
    <ligand>
        <name>NAD(+)</name>
        <dbReference type="ChEBI" id="CHEBI:57540"/>
    </ligand>
</feature>
<dbReference type="EC" id="1.1.1.23" evidence="5"/>
<feature type="binding site" evidence="5">
    <location>
        <position position="260"/>
    </location>
    <ligand>
        <name>Zn(2+)</name>
        <dbReference type="ChEBI" id="CHEBI:29105"/>
    </ligand>
</feature>
<dbReference type="Proteomes" id="UP001596473">
    <property type="component" value="Unassembled WGS sequence"/>
</dbReference>
<evidence type="ECO:0000256" key="5">
    <source>
        <dbReference type="HAMAP-Rule" id="MF_01024"/>
    </source>
</evidence>
<dbReference type="InterPro" id="IPR001692">
    <property type="entry name" value="Histidinol_DH_CS"/>
</dbReference>